<dbReference type="Proteomes" id="UP000198345">
    <property type="component" value="Unassembled WGS sequence"/>
</dbReference>
<dbReference type="EMBL" id="MUGW01000037">
    <property type="protein sequence ID" value="OXA86888.1"/>
    <property type="molecule type" value="Genomic_DNA"/>
</dbReference>
<proteinExistence type="predicted"/>
<organism evidence="2 3">
    <name type="scientific">Flavobacterium hercynium</name>
    <dbReference type="NCBI Taxonomy" id="387094"/>
    <lineage>
        <taxon>Bacteria</taxon>
        <taxon>Pseudomonadati</taxon>
        <taxon>Bacteroidota</taxon>
        <taxon>Flavobacteriia</taxon>
        <taxon>Flavobacteriales</taxon>
        <taxon>Flavobacteriaceae</taxon>
        <taxon>Flavobacterium</taxon>
    </lineage>
</organism>
<keyword evidence="1" id="KW-0472">Membrane</keyword>
<sequence length="271" mass="31862">MKKIKKYKKTILIVILAPFVMLFINRIIALYYDQTYFDIDKGIESGKYEMKKIKISGYLNYCGSDDHLIPKYDADGILELIDSNNAYQGHVYLDTIHLNFIIDIKEHISGSEINDDLVQSDNYVVIDKKGQIIQRIVIDSLTYNLKNCLLLENKIDKVQYTSMPPVITMKHFLKKSFTPCFIPKMTLGISNVNGICYTWSGTAYWELIAKNEKFKFTFEDELQDLFSYDWFFVSKLGYYEIPKKYEDLFDISFFVKKNDLYIIKRKGPYKD</sequence>
<protein>
    <submittedName>
        <fullName evidence="2">Uncharacterized protein</fullName>
    </submittedName>
</protein>
<dbReference type="RefSeq" id="WP_089051076.1">
    <property type="nucleotide sequence ID" value="NZ_FXTV01000003.1"/>
</dbReference>
<comment type="caution">
    <text evidence="2">The sequence shown here is derived from an EMBL/GenBank/DDBJ whole genome shotgun (WGS) entry which is preliminary data.</text>
</comment>
<reference evidence="2 3" key="1">
    <citation type="submission" date="2016-11" db="EMBL/GenBank/DDBJ databases">
        <title>Whole genomes of Flavobacteriaceae.</title>
        <authorList>
            <person name="Stine C."/>
            <person name="Li C."/>
            <person name="Tadesse D."/>
        </authorList>
    </citation>
    <scope>NUCLEOTIDE SEQUENCE [LARGE SCALE GENOMIC DNA]</scope>
    <source>
        <strain evidence="2 3">DSM 18292</strain>
    </source>
</reference>
<gene>
    <name evidence="2" type="ORF">B0A66_17110</name>
</gene>
<keyword evidence="1" id="KW-1133">Transmembrane helix</keyword>
<dbReference type="AlphaFoldDB" id="A0A226GZ86"/>
<evidence type="ECO:0000313" key="2">
    <source>
        <dbReference type="EMBL" id="OXA86888.1"/>
    </source>
</evidence>
<accession>A0A226GZ86</accession>
<dbReference type="OrthoDB" id="1411066at2"/>
<feature type="transmembrane region" description="Helical" evidence="1">
    <location>
        <begin position="12"/>
        <end position="32"/>
    </location>
</feature>
<keyword evidence="3" id="KW-1185">Reference proteome</keyword>
<name>A0A226GZ86_9FLAO</name>
<keyword evidence="1" id="KW-0812">Transmembrane</keyword>
<evidence type="ECO:0000313" key="3">
    <source>
        <dbReference type="Proteomes" id="UP000198345"/>
    </source>
</evidence>
<evidence type="ECO:0000256" key="1">
    <source>
        <dbReference type="SAM" id="Phobius"/>
    </source>
</evidence>